<dbReference type="NCBIfam" id="NF041045">
    <property type="entry name" value="RsbA_anti_sig"/>
    <property type="match status" value="1"/>
</dbReference>
<comment type="caution">
    <text evidence="5">The sequence shown here is derived from an EMBL/GenBank/DDBJ whole genome shotgun (WGS) entry which is preliminary data.</text>
</comment>
<dbReference type="CDD" id="cd16936">
    <property type="entry name" value="HATPase_RsbW-like"/>
    <property type="match status" value="1"/>
</dbReference>
<keyword evidence="6" id="KW-1185">Reference proteome</keyword>
<gene>
    <name evidence="5" type="ORF">ACFQSB_07235</name>
</gene>
<feature type="domain" description="MEDS" evidence="4">
    <location>
        <begin position="16"/>
        <end position="159"/>
    </location>
</feature>
<keyword evidence="1" id="KW-0418">Kinase</keyword>
<evidence type="ECO:0000259" key="3">
    <source>
        <dbReference type="Pfam" id="PF13581"/>
    </source>
</evidence>
<keyword evidence="1" id="KW-0723">Serine/threonine-protein kinase</keyword>
<dbReference type="InterPro" id="IPR050267">
    <property type="entry name" value="Anti-sigma-factor_SerPK"/>
</dbReference>
<feature type="domain" description="Histidine kinase/HSP90-like ATPase" evidence="3">
    <location>
        <begin position="205"/>
        <end position="313"/>
    </location>
</feature>
<protein>
    <submittedName>
        <fullName evidence="5">Anti-sigma factor RsbA family regulatory protein</fullName>
    </submittedName>
</protein>
<evidence type="ECO:0000256" key="1">
    <source>
        <dbReference type="ARBA" id="ARBA00022527"/>
    </source>
</evidence>
<name>A0ABW2P0U0_9ACTN</name>
<dbReference type="Pfam" id="PF13581">
    <property type="entry name" value="HATPase_c_2"/>
    <property type="match status" value="1"/>
</dbReference>
<dbReference type="Pfam" id="PF14417">
    <property type="entry name" value="MEDS"/>
    <property type="match status" value="1"/>
</dbReference>
<evidence type="ECO:0000313" key="6">
    <source>
        <dbReference type="Proteomes" id="UP001596496"/>
    </source>
</evidence>
<dbReference type="PANTHER" id="PTHR35526:SF3">
    <property type="entry name" value="ANTI-SIGMA-F FACTOR RSBW"/>
    <property type="match status" value="1"/>
</dbReference>
<dbReference type="RefSeq" id="WP_380825081.1">
    <property type="nucleotide sequence ID" value="NZ_JBHTCG010000004.1"/>
</dbReference>
<dbReference type="Proteomes" id="UP001596496">
    <property type="component" value="Unassembled WGS sequence"/>
</dbReference>
<dbReference type="InterPro" id="IPR036890">
    <property type="entry name" value="HATPase_C_sf"/>
</dbReference>
<accession>A0ABW2P0U0</accession>
<keyword evidence="1" id="KW-0808">Transferase</keyword>
<dbReference type="InterPro" id="IPR025847">
    <property type="entry name" value="MEDS_domain"/>
</dbReference>
<evidence type="ECO:0000259" key="4">
    <source>
        <dbReference type="Pfam" id="PF14417"/>
    </source>
</evidence>
<dbReference type="InterPro" id="IPR003594">
    <property type="entry name" value="HATPase_dom"/>
</dbReference>
<organism evidence="5 6">
    <name type="scientific">Sphaerisporangium rhizosphaerae</name>
    <dbReference type="NCBI Taxonomy" id="2269375"/>
    <lineage>
        <taxon>Bacteria</taxon>
        <taxon>Bacillati</taxon>
        <taxon>Actinomycetota</taxon>
        <taxon>Actinomycetes</taxon>
        <taxon>Streptosporangiales</taxon>
        <taxon>Streptosporangiaceae</taxon>
        <taxon>Sphaerisporangium</taxon>
    </lineage>
</organism>
<dbReference type="InterPro" id="IPR047718">
    <property type="entry name" value="RsbA-like_anti_sig"/>
</dbReference>
<feature type="region of interest" description="Disordered" evidence="2">
    <location>
        <begin position="322"/>
        <end position="352"/>
    </location>
</feature>
<dbReference type="EMBL" id="JBHTCG010000004">
    <property type="protein sequence ID" value="MFC7381995.1"/>
    <property type="molecule type" value="Genomic_DNA"/>
</dbReference>
<evidence type="ECO:0000313" key="5">
    <source>
        <dbReference type="EMBL" id="MFC7381995.1"/>
    </source>
</evidence>
<proteinExistence type="predicted"/>
<reference evidence="6" key="1">
    <citation type="journal article" date="2019" name="Int. J. Syst. Evol. Microbiol.">
        <title>The Global Catalogue of Microorganisms (GCM) 10K type strain sequencing project: providing services to taxonomists for standard genome sequencing and annotation.</title>
        <authorList>
            <consortium name="The Broad Institute Genomics Platform"/>
            <consortium name="The Broad Institute Genome Sequencing Center for Infectious Disease"/>
            <person name="Wu L."/>
            <person name="Ma J."/>
        </authorList>
    </citation>
    <scope>NUCLEOTIDE SEQUENCE [LARGE SCALE GENOMIC DNA]</scope>
    <source>
        <strain evidence="6">CECT 7649</strain>
    </source>
</reference>
<evidence type="ECO:0000256" key="2">
    <source>
        <dbReference type="SAM" id="MobiDB-lite"/>
    </source>
</evidence>
<dbReference type="PANTHER" id="PTHR35526">
    <property type="entry name" value="ANTI-SIGMA-F FACTOR RSBW-RELATED"/>
    <property type="match status" value="1"/>
</dbReference>
<dbReference type="Gene3D" id="3.30.565.10">
    <property type="entry name" value="Histidine kinase-like ATPase, C-terminal domain"/>
    <property type="match status" value="1"/>
</dbReference>
<sequence length="352" mass="36309">MNQYAPSTRAAGPFEHIGLFYRDPDQYASGCAAFVRRALASGDPALVAVPGGNGELVRARLGADGDAVTFADMALAGRNPGRIIPSVLLAFAGAHPGRRVWIIGEPVWKGRSAVEYPACVAHEALINAAFAGRDAAILCPYDASALDPSALADAERTHPTLQDTDGSRASAAYGDPLETAAAFDWPLPAPPDDAERYTFTGVGALPGVRDFLTVRAMAEGLAGERVVELLLAMNELATNTTEYTTGPATLTVWAEDGVLACQLDDTGHIADPMTGRIPPADGATRGRGVLIANELADLVRIHHRPAGTSVRLHFLLSPPGDPAAAGAGGDLAQTAAVEDSGNDPVSAGSSGS</sequence>